<evidence type="ECO:0000313" key="3">
    <source>
        <dbReference type="Proteomes" id="UP000051048"/>
    </source>
</evidence>
<keyword evidence="1" id="KW-1133">Transmembrane helix</keyword>
<feature type="transmembrane region" description="Helical" evidence="1">
    <location>
        <begin position="361"/>
        <end position="379"/>
    </location>
</feature>
<feature type="transmembrane region" description="Helical" evidence="1">
    <location>
        <begin position="207"/>
        <end position="230"/>
    </location>
</feature>
<accession>A0A0R1TVJ1</accession>
<dbReference type="Pfam" id="PF09586">
    <property type="entry name" value="YfhO"/>
    <property type="match status" value="1"/>
</dbReference>
<dbReference type="PATRIC" id="fig|1423740.3.peg.654"/>
<keyword evidence="1" id="KW-0472">Membrane</keyword>
<dbReference type="EMBL" id="AZFH01000001">
    <property type="protein sequence ID" value="KRL85238.1"/>
    <property type="molecule type" value="Genomic_DNA"/>
</dbReference>
<keyword evidence="1" id="KW-0812">Transmembrane</keyword>
<feature type="transmembrane region" description="Helical" evidence="1">
    <location>
        <begin position="828"/>
        <end position="847"/>
    </location>
</feature>
<feature type="transmembrane region" description="Helical" evidence="1">
    <location>
        <begin position="331"/>
        <end position="349"/>
    </location>
</feature>
<dbReference type="InterPro" id="IPR018580">
    <property type="entry name" value="Uncharacterised_YfhO"/>
</dbReference>
<organism evidence="2 3">
    <name type="scientific">Ligilactobacillus equi DSM 15833 = JCM 10991</name>
    <dbReference type="NCBI Taxonomy" id="1423740"/>
    <lineage>
        <taxon>Bacteria</taxon>
        <taxon>Bacillati</taxon>
        <taxon>Bacillota</taxon>
        <taxon>Bacilli</taxon>
        <taxon>Lactobacillales</taxon>
        <taxon>Lactobacillaceae</taxon>
        <taxon>Ligilactobacillus</taxon>
    </lineage>
</organism>
<dbReference type="Proteomes" id="UP000051048">
    <property type="component" value="Unassembled WGS sequence"/>
</dbReference>
<sequence length="853" mass="97823">MLGYFVYRQMYPFGKESLLTVDLGQQYVDFFQYYRQTILHDPSGLFYSFSKAIGGEMLGEWAYYMLSPFNLVLLFFPDKSIMAGVMVLTLLKYATAGYTFGRLLVQRQIQSGILVPVFATSYALMGWGIANQLNLLWLDALVFLPLIILGLLNLLDRDHGVAYAWWLALMLVANYYMGYMIAIFLVLFFIYYEVAHFQNLKNSFRQFWLFASRSLLAGASAALVLLPTFFSLQASKGQYSQSVIHAKIEYNPLKILSKLTLGSFNFKQMPSGYPNIFVGSLVLFLFVTYFFSKRFSYRERICAFLISVFLVVSMFFEPLDLFWHGMQFPVWYPYRFSYLLSFWMIYLAAKTFVKPNFAPHYMLIWLAFFLEAGIVLYTWDQLKKFSYATTTTLIFSALLAVIVLLIFSIQPENRRASQQRNACLYIVVITEMMLNAVFSLNNLSYLSVAEYSVPSAALQADSRKLKELDTGLYRTGQTYARTKNDGLAQGFNGGAYFSSALEKAIPDFFGQIGNPDGDNYVTYANGTLISDGLLDMKYYFHQKNDRNQSNDSHVDLDPLTESYNLKDYKPVADLNQTAIYQNPYATSLGYGANKALKQLKPFYNAPITYQTSWLNAVTGAWPTTAYFQAQNFSEVIFQNTNTATTLTGAKISRLDKSKNAQIIFKFIPKSDDPYYLTLGNGLSSDYVDFYLGNRKLNHYETFRHVVVLNVGNLQKNQEVTITARLKKNNLYLNNFVLYSLDKQTVTAKLKQVQKQAWHIKKYNQRYLTGSVKILDNDQIFTTTIPYSKGWQAYVDGKQVNTYKVQDTFLAFDIGKGKHTVTLKYWPPYLNLGLALSLCAWMILLLLARPVHKF</sequence>
<feature type="transmembrane region" description="Helical" evidence="1">
    <location>
        <begin position="84"/>
        <end position="105"/>
    </location>
</feature>
<reference evidence="2 3" key="1">
    <citation type="journal article" date="2015" name="Genome Announc.">
        <title>Expanding the biotechnology potential of lactobacilli through comparative genomics of 213 strains and associated genera.</title>
        <authorList>
            <person name="Sun Z."/>
            <person name="Harris H.M."/>
            <person name="McCann A."/>
            <person name="Guo C."/>
            <person name="Argimon S."/>
            <person name="Zhang W."/>
            <person name="Yang X."/>
            <person name="Jeffery I.B."/>
            <person name="Cooney J.C."/>
            <person name="Kagawa T.F."/>
            <person name="Liu W."/>
            <person name="Song Y."/>
            <person name="Salvetti E."/>
            <person name="Wrobel A."/>
            <person name="Rasinkangas P."/>
            <person name="Parkhill J."/>
            <person name="Rea M.C."/>
            <person name="O'Sullivan O."/>
            <person name="Ritari J."/>
            <person name="Douillard F.P."/>
            <person name="Paul Ross R."/>
            <person name="Yang R."/>
            <person name="Briner A.E."/>
            <person name="Felis G.E."/>
            <person name="de Vos W.M."/>
            <person name="Barrangou R."/>
            <person name="Klaenhammer T.R."/>
            <person name="Caufield P.W."/>
            <person name="Cui Y."/>
            <person name="Zhang H."/>
            <person name="O'Toole P.W."/>
        </authorList>
    </citation>
    <scope>NUCLEOTIDE SEQUENCE [LARGE SCALE GENOMIC DNA]</scope>
    <source>
        <strain evidence="2 3">DSM 15833</strain>
    </source>
</reference>
<name>A0A0R1TVJ1_9LACO</name>
<evidence type="ECO:0008006" key="4">
    <source>
        <dbReference type="Google" id="ProtNLM"/>
    </source>
</evidence>
<feature type="transmembrane region" description="Helical" evidence="1">
    <location>
        <begin position="175"/>
        <end position="195"/>
    </location>
</feature>
<feature type="transmembrane region" description="Helical" evidence="1">
    <location>
        <begin position="111"/>
        <end position="129"/>
    </location>
</feature>
<feature type="transmembrane region" description="Helical" evidence="1">
    <location>
        <begin position="385"/>
        <end position="410"/>
    </location>
</feature>
<feature type="transmembrane region" description="Helical" evidence="1">
    <location>
        <begin position="61"/>
        <end position="77"/>
    </location>
</feature>
<dbReference type="PANTHER" id="PTHR38454:SF1">
    <property type="entry name" value="INTEGRAL MEMBRANE PROTEIN"/>
    <property type="match status" value="1"/>
</dbReference>
<feature type="transmembrane region" description="Helical" evidence="1">
    <location>
        <begin position="301"/>
        <end position="319"/>
    </location>
</feature>
<protein>
    <recommendedName>
        <fullName evidence="4">Integral membrane protein</fullName>
    </recommendedName>
</protein>
<gene>
    <name evidence="2" type="ORF">FC36_GL000608</name>
</gene>
<dbReference type="PANTHER" id="PTHR38454">
    <property type="entry name" value="INTEGRAL MEMBRANE PROTEIN-RELATED"/>
    <property type="match status" value="1"/>
</dbReference>
<feature type="transmembrane region" description="Helical" evidence="1">
    <location>
        <begin position="272"/>
        <end position="292"/>
    </location>
</feature>
<evidence type="ECO:0000313" key="2">
    <source>
        <dbReference type="EMBL" id="KRL85238.1"/>
    </source>
</evidence>
<evidence type="ECO:0000256" key="1">
    <source>
        <dbReference type="SAM" id="Phobius"/>
    </source>
</evidence>
<proteinExistence type="predicted"/>
<feature type="transmembrane region" description="Helical" evidence="1">
    <location>
        <begin position="136"/>
        <end position="155"/>
    </location>
</feature>
<dbReference type="STRING" id="1423740.FC36_GL000608"/>
<comment type="caution">
    <text evidence="2">The sequence shown here is derived from an EMBL/GenBank/DDBJ whole genome shotgun (WGS) entry which is preliminary data.</text>
</comment>
<dbReference type="AlphaFoldDB" id="A0A0R1TVJ1"/>
<feature type="transmembrane region" description="Helical" evidence="1">
    <location>
        <begin position="422"/>
        <end position="440"/>
    </location>
</feature>